<dbReference type="CDD" id="cd02976">
    <property type="entry name" value="NrdH"/>
    <property type="match status" value="1"/>
</dbReference>
<dbReference type="Proteomes" id="UP000523000">
    <property type="component" value="Unassembled WGS sequence"/>
</dbReference>
<dbReference type="EC" id="1.20.4.3" evidence="2"/>
<organism evidence="2 3">
    <name type="scientific">Paeniglutamicibacter cryotolerans</name>
    <dbReference type="NCBI Taxonomy" id="670079"/>
    <lineage>
        <taxon>Bacteria</taxon>
        <taxon>Bacillati</taxon>
        <taxon>Actinomycetota</taxon>
        <taxon>Actinomycetes</taxon>
        <taxon>Micrococcales</taxon>
        <taxon>Micrococcaceae</taxon>
        <taxon>Paeniglutamicibacter</taxon>
    </lineage>
</organism>
<dbReference type="GO" id="GO:0045454">
    <property type="term" value="P:cell redox homeostasis"/>
    <property type="evidence" value="ECO:0007669"/>
    <property type="project" value="TreeGrafter"/>
</dbReference>
<proteinExistence type="predicted"/>
<dbReference type="InterPro" id="IPR036249">
    <property type="entry name" value="Thioredoxin-like_sf"/>
</dbReference>
<keyword evidence="2" id="KW-0560">Oxidoreductase</keyword>
<reference evidence="2 3" key="1">
    <citation type="submission" date="2020-08" db="EMBL/GenBank/DDBJ databases">
        <title>Sequencing the genomes of 1000 actinobacteria strains.</title>
        <authorList>
            <person name="Klenk H.-P."/>
        </authorList>
    </citation>
    <scope>NUCLEOTIDE SEQUENCE [LARGE SCALE GENOMIC DNA]</scope>
    <source>
        <strain evidence="2 3">DSM 22826</strain>
    </source>
</reference>
<dbReference type="AlphaFoldDB" id="A0A839QKV5"/>
<sequence length="91" mass="9987">MTENALLAPYIPAEGGITMFTTSWCGYCRNLKRMLDADGITYTEVNIEEVAGTAEIVEAFNDGNQTVPTVVFPDGTAATNPRIEMVRERLN</sequence>
<dbReference type="RefSeq" id="WP_183512596.1">
    <property type="nucleotide sequence ID" value="NZ_BAABGK010000034.1"/>
</dbReference>
<name>A0A839QKV5_9MICC</name>
<dbReference type="PANTHER" id="PTHR34386:SF1">
    <property type="entry name" value="GLUTAREDOXIN-LIKE PROTEIN NRDH"/>
    <property type="match status" value="1"/>
</dbReference>
<dbReference type="InterPro" id="IPR017937">
    <property type="entry name" value="Thioredoxin_CS"/>
</dbReference>
<dbReference type="GO" id="GO:0009055">
    <property type="term" value="F:electron transfer activity"/>
    <property type="evidence" value="ECO:0007669"/>
    <property type="project" value="TreeGrafter"/>
</dbReference>
<dbReference type="InterPro" id="IPR002109">
    <property type="entry name" value="Glutaredoxin"/>
</dbReference>
<dbReference type="Pfam" id="PF00462">
    <property type="entry name" value="Glutaredoxin"/>
    <property type="match status" value="1"/>
</dbReference>
<protein>
    <submittedName>
        <fullName evidence="2">Mycoredoxin</fullName>
        <ecNumber evidence="2">1.20.4.3</ecNumber>
    </submittedName>
</protein>
<dbReference type="SUPFAM" id="SSF52833">
    <property type="entry name" value="Thioredoxin-like"/>
    <property type="match status" value="1"/>
</dbReference>
<gene>
    <name evidence="2" type="ORF">E9229_003285</name>
</gene>
<dbReference type="PROSITE" id="PS00194">
    <property type="entry name" value="THIOREDOXIN_1"/>
    <property type="match status" value="1"/>
</dbReference>
<dbReference type="NCBIfam" id="TIGR02200">
    <property type="entry name" value="GlrX_actino"/>
    <property type="match status" value="1"/>
</dbReference>
<comment type="caution">
    <text evidence="2">The sequence shown here is derived from an EMBL/GenBank/DDBJ whole genome shotgun (WGS) entry which is preliminary data.</text>
</comment>
<dbReference type="PROSITE" id="PS51354">
    <property type="entry name" value="GLUTAREDOXIN_2"/>
    <property type="match status" value="1"/>
</dbReference>
<dbReference type="PANTHER" id="PTHR34386">
    <property type="entry name" value="GLUTAREDOXIN"/>
    <property type="match status" value="1"/>
</dbReference>
<evidence type="ECO:0000313" key="3">
    <source>
        <dbReference type="Proteomes" id="UP000523000"/>
    </source>
</evidence>
<dbReference type="Gene3D" id="3.40.30.10">
    <property type="entry name" value="Glutaredoxin"/>
    <property type="match status" value="1"/>
</dbReference>
<dbReference type="GO" id="GO:0016491">
    <property type="term" value="F:oxidoreductase activity"/>
    <property type="evidence" value="ECO:0007669"/>
    <property type="project" value="UniProtKB-KW"/>
</dbReference>
<dbReference type="EMBL" id="JACHVS010000002">
    <property type="protein sequence ID" value="MBB2997038.1"/>
    <property type="molecule type" value="Genomic_DNA"/>
</dbReference>
<evidence type="ECO:0000313" key="2">
    <source>
        <dbReference type="EMBL" id="MBB2997038.1"/>
    </source>
</evidence>
<evidence type="ECO:0000259" key="1">
    <source>
        <dbReference type="Pfam" id="PF00462"/>
    </source>
</evidence>
<keyword evidence="3" id="KW-1185">Reference proteome</keyword>
<dbReference type="InterPro" id="IPR051548">
    <property type="entry name" value="Grx-like_ET"/>
</dbReference>
<accession>A0A839QKV5</accession>
<dbReference type="InterPro" id="IPR011915">
    <property type="entry name" value="GlrX_actino"/>
</dbReference>
<feature type="domain" description="Glutaredoxin" evidence="1">
    <location>
        <begin position="17"/>
        <end position="72"/>
    </location>
</feature>